<dbReference type="OrthoDB" id="8055603at2759"/>
<dbReference type="InterPro" id="IPR036259">
    <property type="entry name" value="MFS_trans_sf"/>
</dbReference>
<evidence type="ECO:0000313" key="2">
    <source>
        <dbReference type="EMBL" id="KAJ8042341.1"/>
    </source>
</evidence>
<dbReference type="InterPro" id="IPR050327">
    <property type="entry name" value="Proton-linked_MCT"/>
</dbReference>
<dbReference type="SUPFAM" id="SSF103473">
    <property type="entry name" value="MFS general substrate transporter"/>
    <property type="match status" value="1"/>
</dbReference>
<feature type="transmembrane region" description="Helical" evidence="1">
    <location>
        <begin position="30"/>
        <end position="48"/>
    </location>
</feature>
<dbReference type="Pfam" id="PF07690">
    <property type="entry name" value="MFS_1"/>
    <property type="match status" value="1"/>
</dbReference>
<dbReference type="PANTHER" id="PTHR11360">
    <property type="entry name" value="MONOCARBOXYLATE TRANSPORTER"/>
    <property type="match status" value="1"/>
</dbReference>
<keyword evidence="1" id="KW-0472">Membrane</keyword>
<protein>
    <submittedName>
        <fullName evidence="2">Monocarboxylate transporter 12</fullName>
    </submittedName>
</protein>
<organism evidence="2 3">
    <name type="scientific">Holothuria leucospilota</name>
    <name type="common">Black long sea cucumber</name>
    <name type="synonym">Mertensiothuria leucospilota</name>
    <dbReference type="NCBI Taxonomy" id="206669"/>
    <lineage>
        <taxon>Eukaryota</taxon>
        <taxon>Metazoa</taxon>
        <taxon>Echinodermata</taxon>
        <taxon>Eleutherozoa</taxon>
        <taxon>Echinozoa</taxon>
        <taxon>Holothuroidea</taxon>
        <taxon>Aspidochirotacea</taxon>
        <taxon>Aspidochirotida</taxon>
        <taxon>Holothuriidae</taxon>
        <taxon>Holothuria</taxon>
    </lineage>
</organism>
<gene>
    <name evidence="2" type="ORF">HOLleu_13369</name>
</gene>
<keyword evidence="1" id="KW-0812">Transmembrane</keyword>
<feature type="transmembrane region" description="Helical" evidence="1">
    <location>
        <begin position="55"/>
        <end position="73"/>
    </location>
</feature>
<evidence type="ECO:0000313" key="3">
    <source>
        <dbReference type="Proteomes" id="UP001152320"/>
    </source>
</evidence>
<evidence type="ECO:0000256" key="1">
    <source>
        <dbReference type="SAM" id="Phobius"/>
    </source>
</evidence>
<dbReference type="GO" id="GO:0008028">
    <property type="term" value="F:monocarboxylic acid transmembrane transporter activity"/>
    <property type="evidence" value="ECO:0007669"/>
    <property type="project" value="TreeGrafter"/>
</dbReference>
<keyword evidence="3" id="KW-1185">Reference proteome</keyword>
<dbReference type="InterPro" id="IPR011701">
    <property type="entry name" value="MFS"/>
</dbReference>
<dbReference type="EMBL" id="JAIZAY010000005">
    <property type="protein sequence ID" value="KAJ8042341.1"/>
    <property type="molecule type" value="Genomic_DNA"/>
</dbReference>
<keyword evidence="1" id="KW-1133">Transmembrane helix</keyword>
<feature type="transmembrane region" description="Helical" evidence="1">
    <location>
        <begin position="231"/>
        <end position="250"/>
    </location>
</feature>
<name>A0A9Q1CBN6_HOLLE</name>
<feature type="transmembrane region" description="Helical" evidence="1">
    <location>
        <begin position="85"/>
        <end position="108"/>
    </location>
</feature>
<dbReference type="Gene3D" id="1.20.1250.20">
    <property type="entry name" value="MFS general substrate transporter like domains"/>
    <property type="match status" value="1"/>
</dbReference>
<dbReference type="Proteomes" id="UP001152320">
    <property type="component" value="Chromosome 5"/>
</dbReference>
<comment type="caution">
    <text evidence="2">The sequence shown here is derived from an EMBL/GenBank/DDBJ whole genome shotgun (WGS) entry which is preliminary data.</text>
</comment>
<feature type="transmembrane region" description="Helical" evidence="1">
    <location>
        <begin position="200"/>
        <end position="224"/>
    </location>
</feature>
<feature type="transmembrane region" description="Helical" evidence="1">
    <location>
        <begin position="165"/>
        <end position="188"/>
    </location>
</feature>
<dbReference type="AlphaFoldDB" id="A0A9Q1CBN6"/>
<sequence length="337" mass="36929">MGIIGGFLFGLGFVLQGALGERLWHFFLYMGVTAVGVGILYFAVFLAYVEHFGDLFYLAYSFRDTFFYVGVTAMPPALEYVRGQYGLHAAFLILGAITWNGVVAGVLLKPSHNTKVTSQNEKEESKDSEQFPTDNCCNKSEMDRFDGSYSHTSFVGISALTNHPLFSVSVLLHSLTNFNFVVWALFLVPYGTSLGYPPEVAVYLSTLGGIGGFAGKIVVIIVFYYGKMNQILSNAVPGVIFGTALVGYIVCKNYLLLLLFSFWSGVSLAFADASTCAMVTRYICNQHLRHGIVMFYLCGGAFIQLGGTVAGKLTIPQVSKSRSSIGNDPVSLWRHRF</sequence>
<proteinExistence type="predicted"/>
<feature type="transmembrane region" description="Helical" evidence="1">
    <location>
        <begin position="256"/>
        <end position="280"/>
    </location>
</feature>
<feature type="transmembrane region" description="Helical" evidence="1">
    <location>
        <begin position="292"/>
        <end position="315"/>
    </location>
</feature>
<reference evidence="2" key="1">
    <citation type="submission" date="2021-10" db="EMBL/GenBank/DDBJ databases">
        <title>Tropical sea cucumber genome reveals ecological adaptation and Cuvierian tubules defense mechanism.</title>
        <authorList>
            <person name="Chen T."/>
        </authorList>
    </citation>
    <scope>NUCLEOTIDE SEQUENCE</scope>
    <source>
        <strain evidence="2">Nanhai2018</strain>
        <tissue evidence="2">Muscle</tissue>
    </source>
</reference>
<dbReference type="PANTHER" id="PTHR11360:SF303">
    <property type="entry name" value="MAJOR FACILITATOR SUPERFAMILY (MFS) PROFILE DOMAIN-CONTAINING PROTEIN"/>
    <property type="match status" value="1"/>
</dbReference>
<accession>A0A9Q1CBN6</accession>